<dbReference type="Proteomes" id="UP000555448">
    <property type="component" value="Unassembled WGS sequence"/>
</dbReference>
<dbReference type="PANTHER" id="PTHR33121">
    <property type="entry name" value="CYCLIC DI-GMP PHOSPHODIESTERASE PDEF"/>
    <property type="match status" value="1"/>
</dbReference>
<sequence length="560" mass="61519">MSASDVMHHRFKSRELAGKDVVISRTDVDARRFRAPGYSVVPAPLIQIVAAETLLAGSPINLGWLGSFLVAAILSFGVVVRSSRVVAGLLTASGVGTLMLVPLWLEAYQVHLVIVPSLVVLIGARCARAWAEWRNKLRLRSATDPISGLPNLHALMEVGATSPGILVSLRIQNRSQIRASLADQWEKELVEQVVSRLRFGADGSSVYQADDGTFLWMSQAPEGELQHQLDGLYALFRSPAVVGARLLDVQVAFGYDLEAERPLSQRIAGTLAAADEAAREGLRWKCFDPASLEDAEWTMSLLSRLDYALETGQLWVAYQPKLDCVTGVTVGAEALVRWTHPEKGNIFPDQFIGAAERSGRIAELTRFVLEDAVSTASDINSSGRRFSIAVNLSATLLVGDAIVVMVRETIRRLRFPPELLILEITETSTLRSGTEAEDILRELSQIGVQLSIDDYGTGFSTLEYLKRVPASEIKIDRTFISMLHRSQSDRIMVNSTIQLAHSLSRKVVAEGVENAEILDELIWMGCDMVQGYHTARPMPKWALRGFLETSGTEARTKAIV</sequence>
<dbReference type="Pfam" id="PF00563">
    <property type="entry name" value="EAL"/>
    <property type="match status" value="1"/>
</dbReference>
<keyword evidence="1" id="KW-0472">Membrane</keyword>
<organism evidence="3 4">
    <name type="scientific">Novosphingobium chloroacetimidivorans</name>
    <dbReference type="NCBI Taxonomy" id="1428314"/>
    <lineage>
        <taxon>Bacteria</taxon>
        <taxon>Pseudomonadati</taxon>
        <taxon>Pseudomonadota</taxon>
        <taxon>Alphaproteobacteria</taxon>
        <taxon>Sphingomonadales</taxon>
        <taxon>Sphingomonadaceae</taxon>
        <taxon>Novosphingobium</taxon>
    </lineage>
</organism>
<evidence type="ECO:0000259" key="2">
    <source>
        <dbReference type="PROSITE" id="PS50883"/>
    </source>
</evidence>
<feature type="transmembrane region" description="Helical" evidence="1">
    <location>
        <begin position="85"/>
        <end position="105"/>
    </location>
</feature>
<dbReference type="AlphaFoldDB" id="A0A7W7NZ04"/>
<dbReference type="InterPro" id="IPR035919">
    <property type="entry name" value="EAL_sf"/>
</dbReference>
<dbReference type="Gene3D" id="3.20.20.450">
    <property type="entry name" value="EAL domain"/>
    <property type="match status" value="1"/>
</dbReference>
<dbReference type="InterPro" id="IPR001633">
    <property type="entry name" value="EAL_dom"/>
</dbReference>
<dbReference type="SUPFAM" id="SSF141868">
    <property type="entry name" value="EAL domain-like"/>
    <property type="match status" value="1"/>
</dbReference>
<dbReference type="CDD" id="cd01948">
    <property type="entry name" value="EAL"/>
    <property type="match status" value="1"/>
</dbReference>
<reference evidence="3 4" key="1">
    <citation type="submission" date="2020-08" db="EMBL/GenBank/DDBJ databases">
        <title>Functional genomics of gut bacteria from endangered species of beetles.</title>
        <authorList>
            <person name="Carlos-Shanley C."/>
        </authorList>
    </citation>
    <scope>NUCLEOTIDE SEQUENCE [LARGE SCALE GENOMIC DNA]</scope>
    <source>
        <strain evidence="3 4">S00245</strain>
    </source>
</reference>
<evidence type="ECO:0000256" key="1">
    <source>
        <dbReference type="SAM" id="Phobius"/>
    </source>
</evidence>
<dbReference type="SMART" id="SM00052">
    <property type="entry name" value="EAL"/>
    <property type="match status" value="1"/>
</dbReference>
<protein>
    <submittedName>
        <fullName evidence="3">EAL domain-containing protein (Putative c-di-GMP-specific phosphodiesterase class I)</fullName>
    </submittedName>
</protein>
<comment type="caution">
    <text evidence="3">The sequence shown here is derived from an EMBL/GenBank/DDBJ whole genome shotgun (WGS) entry which is preliminary data.</text>
</comment>
<evidence type="ECO:0000313" key="3">
    <source>
        <dbReference type="EMBL" id="MBB4860707.1"/>
    </source>
</evidence>
<keyword evidence="4" id="KW-1185">Reference proteome</keyword>
<feature type="domain" description="EAL" evidence="2">
    <location>
        <begin position="298"/>
        <end position="551"/>
    </location>
</feature>
<dbReference type="PANTHER" id="PTHR33121:SF79">
    <property type="entry name" value="CYCLIC DI-GMP PHOSPHODIESTERASE PDED-RELATED"/>
    <property type="match status" value="1"/>
</dbReference>
<keyword evidence="1" id="KW-0812">Transmembrane</keyword>
<evidence type="ECO:0000313" key="4">
    <source>
        <dbReference type="Proteomes" id="UP000555448"/>
    </source>
</evidence>
<dbReference type="InterPro" id="IPR050706">
    <property type="entry name" value="Cyclic-di-GMP_PDE-like"/>
</dbReference>
<dbReference type="PROSITE" id="PS50883">
    <property type="entry name" value="EAL"/>
    <property type="match status" value="1"/>
</dbReference>
<proteinExistence type="predicted"/>
<keyword evidence="1" id="KW-1133">Transmembrane helix</keyword>
<name>A0A7W7NZ04_9SPHN</name>
<accession>A0A7W7NZ04</accession>
<gene>
    <name evidence="3" type="ORF">HNO88_004052</name>
</gene>
<dbReference type="GO" id="GO:0071111">
    <property type="term" value="F:cyclic-guanylate-specific phosphodiesterase activity"/>
    <property type="evidence" value="ECO:0007669"/>
    <property type="project" value="InterPro"/>
</dbReference>
<dbReference type="EMBL" id="JACHLR010000029">
    <property type="protein sequence ID" value="MBB4860707.1"/>
    <property type="molecule type" value="Genomic_DNA"/>
</dbReference>
<feature type="transmembrane region" description="Helical" evidence="1">
    <location>
        <begin position="62"/>
        <end position="80"/>
    </location>
</feature>